<evidence type="ECO:0000256" key="3">
    <source>
        <dbReference type="ARBA" id="ARBA00011484"/>
    </source>
</evidence>
<evidence type="ECO:0000313" key="11">
    <source>
        <dbReference type="Proteomes" id="UP001164705"/>
    </source>
</evidence>
<dbReference type="AlphaFoldDB" id="A0A9E8SEF4"/>
<protein>
    <submittedName>
        <fullName evidence="10">E3 binding domain-containing protein</fullName>
    </submittedName>
</protein>
<comment type="cofactor">
    <cofactor evidence="1">
        <name>(R)-lipoate</name>
        <dbReference type="ChEBI" id="CHEBI:83088"/>
    </cofactor>
</comment>
<dbReference type="SUPFAM" id="SSF47005">
    <property type="entry name" value="Peripheral subunit-binding domain of 2-oxo acid dehydrogenase complex"/>
    <property type="match status" value="1"/>
</dbReference>
<organism evidence="10 11">
    <name type="scientific">Lacinutrix neustonica</name>
    <dbReference type="NCBI Taxonomy" id="2980107"/>
    <lineage>
        <taxon>Bacteria</taxon>
        <taxon>Pseudomonadati</taxon>
        <taxon>Bacteroidota</taxon>
        <taxon>Flavobacteriia</taxon>
        <taxon>Flavobacteriales</taxon>
        <taxon>Flavobacteriaceae</taxon>
        <taxon>Lacinutrix</taxon>
    </lineage>
</organism>
<name>A0A9E8SEF4_9FLAO</name>
<keyword evidence="4" id="KW-0808">Transferase</keyword>
<feature type="domain" description="Peripheral subunit-binding (PSBD)" evidence="9">
    <location>
        <begin position="127"/>
        <end position="167"/>
    </location>
</feature>
<dbReference type="InterPro" id="IPR004167">
    <property type="entry name" value="PSBD"/>
</dbReference>
<evidence type="ECO:0000256" key="5">
    <source>
        <dbReference type="ARBA" id="ARBA00022823"/>
    </source>
</evidence>
<dbReference type="Pfam" id="PF00364">
    <property type="entry name" value="Biotin_lipoyl"/>
    <property type="match status" value="1"/>
</dbReference>
<dbReference type="GO" id="GO:0005737">
    <property type="term" value="C:cytoplasm"/>
    <property type="evidence" value="ECO:0007669"/>
    <property type="project" value="TreeGrafter"/>
</dbReference>
<dbReference type="Gene3D" id="4.10.320.10">
    <property type="entry name" value="E3-binding domain"/>
    <property type="match status" value="1"/>
</dbReference>
<dbReference type="InterPro" id="IPR036625">
    <property type="entry name" value="E3-bd_dom_sf"/>
</dbReference>
<evidence type="ECO:0000256" key="6">
    <source>
        <dbReference type="ARBA" id="ARBA00023315"/>
    </source>
</evidence>
<sequence>MARFELKLPKMGESVAEATITSWLKEVGDTIEADEAVLEIATDKVDSEVPSEVDGILVEKRFNADDVVQVGQVIAVIETEGEAGASAEAPKAQDVVEETTAAVAEVSQTVVAAKEAAAPISSNGDRFYSPLVKNMAKAEGIAQAELDRVPGTGKEGRVTKADMQDYLKSRGAQPAKAAGLGTAIDPAKTQTAPKSEPKKEAAPVVASGGDEIIEMTENGQTHCASHGRKCANECSRAEFYRSRCDKHLELEKENERGIHEA</sequence>
<dbReference type="GO" id="GO:0016407">
    <property type="term" value="F:acetyltransferase activity"/>
    <property type="evidence" value="ECO:0007669"/>
    <property type="project" value="TreeGrafter"/>
</dbReference>
<feature type="domain" description="Lipoyl-binding" evidence="8">
    <location>
        <begin position="3"/>
        <end position="78"/>
    </location>
</feature>
<evidence type="ECO:0000259" key="8">
    <source>
        <dbReference type="PROSITE" id="PS50968"/>
    </source>
</evidence>
<comment type="subunit">
    <text evidence="3">Forms a 24-polypeptide structural core with octahedral symmetry.</text>
</comment>
<dbReference type="Proteomes" id="UP001164705">
    <property type="component" value="Chromosome"/>
</dbReference>
<feature type="region of interest" description="Disordered" evidence="7">
    <location>
        <begin position="171"/>
        <end position="202"/>
    </location>
</feature>
<dbReference type="CDD" id="cd06849">
    <property type="entry name" value="lipoyl_domain"/>
    <property type="match status" value="1"/>
</dbReference>
<keyword evidence="6" id="KW-0012">Acyltransferase</keyword>
<evidence type="ECO:0000256" key="4">
    <source>
        <dbReference type="ARBA" id="ARBA00022679"/>
    </source>
</evidence>
<dbReference type="PANTHER" id="PTHR43178:SF5">
    <property type="entry name" value="LIPOAMIDE ACYLTRANSFERASE COMPONENT OF BRANCHED-CHAIN ALPHA-KETO ACID DEHYDROGENASE COMPLEX, MITOCHONDRIAL"/>
    <property type="match status" value="1"/>
</dbReference>
<gene>
    <name evidence="10" type="ORF">N7U66_08425</name>
</gene>
<dbReference type="KEGG" id="lnu:N7U66_08425"/>
<evidence type="ECO:0000256" key="7">
    <source>
        <dbReference type="SAM" id="MobiDB-lite"/>
    </source>
</evidence>
<accession>A0A9E8SEF4</accession>
<dbReference type="GO" id="GO:0031405">
    <property type="term" value="F:lipoic acid binding"/>
    <property type="evidence" value="ECO:0007669"/>
    <property type="project" value="TreeGrafter"/>
</dbReference>
<dbReference type="InterPro" id="IPR000089">
    <property type="entry name" value="Biotin_lipoyl"/>
</dbReference>
<dbReference type="PROSITE" id="PS51826">
    <property type="entry name" value="PSBD"/>
    <property type="match status" value="1"/>
</dbReference>
<keyword evidence="5" id="KW-0450">Lipoyl</keyword>
<evidence type="ECO:0000259" key="9">
    <source>
        <dbReference type="PROSITE" id="PS51826"/>
    </source>
</evidence>
<dbReference type="SUPFAM" id="SSF51230">
    <property type="entry name" value="Single hybrid motif"/>
    <property type="match status" value="1"/>
</dbReference>
<evidence type="ECO:0000256" key="1">
    <source>
        <dbReference type="ARBA" id="ARBA00001938"/>
    </source>
</evidence>
<evidence type="ECO:0000256" key="2">
    <source>
        <dbReference type="ARBA" id="ARBA00007317"/>
    </source>
</evidence>
<proteinExistence type="inferred from homology"/>
<comment type="similarity">
    <text evidence="2">Belongs to the 2-oxoacid dehydrogenase family.</text>
</comment>
<dbReference type="Gene3D" id="2.40.50.100">
    <property type="match status" value="1"/>
</dbReference>
<keyword evidence="11" id="KW-1185">Reference proteome</keyword>
<evidence type="ECO:0000313" key="10">
    <source>
        <dbReference type="EMBL" id="WAC03498.1"/>
    </source>
</evidence>
<dbReference type="InterPro" id="IPR003016">
    <property type="entry name" value="2-oxoA_DH_lipoyl-BS"/>
</dbReference>
<reference evidence="10" key="1">
    <citation type="submission" date="2022-11" db="EMBL/GenBank/DDBJ databases">
        <title>Lacinutrix neustonica HL-RS19T sp. nov., isolated from the surface microlayer sample of brackish Lake Shihwa.</title>
        <authorList>
            <person name="Choi J.Y."/>
            <person name="Hwang C.Y."/>
        </authorList>
    </citation>
    <scope>NUCLEOTIDE SEQUENCE</scope>
    <source>
        <strain evidence="10">HL-RS19</strain>
    </source>
</reference>
<dbReference type="PROSITE" id="PS50968">
    <property type="entry name" value="BIOTINYL_LIPOYL"/>
    <property type="match status" value="1"/>
</dbReference>
<dbReference type="PROSITE" id="PS00189">
    <property type="entry name" value="LIPOYL"/>
    <property type="match status" value="1"/>
</dbReference>
<dbReference type="InterPro" id="IPR011053">
    <property type="entry name" value="Single_hybrid_motif"/>
</dbReference>
<dbReference type="EMBL" id="CP113088">
    <property type="protein sequence ID" value="WAC03498.1"/>
    <property type="molecule type" value="Genomic_DNA"/>
</dbReference>
<dbReference type="PANTHER" id="PTHR43178">
    <property type="entry name" value="DIHYDROLIPOAMIDE ACETYLTRANSFERASE COMPONENT OF PYRUVATE DEHYDROGENASE COMPLEX"/>
    <property type="match status" value="1"/>
</dbReference>
<dbReference type="InterPro" id="IPR050743">
    <property type="entry name" value="2-oxoacid_DH_E2_comp"/>
</dbReference>
<dbReference type="Pfam" id="PF02817">
    <property type="entry name" value="E3_binding"/>
    <property type="match status" value="1"/>
</dbReference>